<keyword evidence="3" id="KW-1185">Reference proteome</keyword>
<dbReference type="Proteomes" id="UP000190285">
    <property type="component" value="Unassembled WGS sequence"/>
</dbReference>
<accession>A0A1T5IET6</accession>
<dbReference type="Pfam" id="PF12986">
    <property type="entry name" value="DUF3870"/>
    <property type="match status" value="1"/>
</dbReference>
<organism evidence="2 3">
    <name type="scientific">Maledivibacter halophilus</name>
    <dbReference type="NCBI Taxonomy" id="36842"/>
    <lineage>
        <taxon>Bacteria</taxon>
        <taxon>Bacillati</taxon>
        <taxon>Bacillota</taxon>
        <taxon>Clostridia</taxon>
        <taxon>Peptostreptococcales</taxon>
        <taxon>Caminicellaceae</taxon>
        <taxon>Maledivibacter</taxon>
    </lineage>
</organism>
<gene>
    <name evidence="2" type="ORF">SAMN02194393_00298</name>
</gene>
<dbReference type="InterPro" id="IPR024617">
    <property type="entry name" value="DUF3870"/>
</dbReference>
<dbReference type="OrthoDB" id="88363at2"/>
<sequence length="107" mass="12227">MLYEKNTIYILGTAKIGKNDPISARYNIFFVGIIIERDSGIIIDSTCNMVRDVTTDFIRSIIIGYNLIDDIDQIVEEILDRFYGMAQKAVIAAIKDARNKYIMIKND</sequence>
<evidence type="ECO:0000259" key="1">
    <source>
        <dbReference type="Pfam" id="PF12986"/>
    </source>
</evidence>
<dbReference type="RefSeq" id="WP_079488789.1">
    <property type="nucleotide sequence ID" value="NZ_FUZT01000001.1"/>
</dbReference>
<dbReference type="AlphaFoldDB" id="A0A1T5IET6"/>
<proteinExistence type="predicted"/>
<dbReference type="STRING" id="36842.SAMN02194393_00298"/>
<evidence type="ECO:0000313" key="3">
    <source>
        <dbReference type="Proteomes" id="UP000190285"/>
    </source>
</evidence>
<feature type="domain" description="DUF3870" evidence="1">
    <location>
        <begin position="9"/>
        <end position="101"/>
    </location>
</feature>
<evidence type="ECO:0000313" key="2">
    <source>
        <dbReference type="EMBL" id="SKC37600.1"/>
    </source>
</evidence>
<reference evidence="2 3" key="1">
    <citation type="submission" date="2017-02" db="EMBL/GenBank/DDBJ databases">
        <authorList>
            <person name="Peterson S.W."/>
        </authorList>
    </citation>
    <scope>NUCLEOTIDE SEQUENCE [LARGE SCALE GENOMIC DNA]</scope>
    <source>
        <strain evidence="2 3">M1</strain>
    </source>
</reference>
<protein>
    <recommendedName>
        <fullName evidence="1">DUF3870 domain-containing protein</fullName>
    </recommendedName>
</protein>
<name>A0A1T5IET6_9FIRM</name>
<dbReference type="EMBL" id="FUZT01000001">
    <property type="protein sequence ID" value="SKC37600.1"/>
    <property type="molecule type" value="Genomic_DNA"/>
</dbReference>